<accession>A0A5K7ZF91</accession>
<evidence type="ECO:0000259" key="8">
    <source>
        <dbReference type="Pfam" id="PF02687"/>
    </source>
</evidence>
<dbReference type="PROSITE" id="PS51257">
    <property type="entry name" value="PROKAR_LIPOPROTEIN"/>
    <property type="match status" value="1"/>
</dbReference>
<dbReference type="GO" id="GO:0098797">
    <property type="term" value="C:plasma membrane protein complex"/>
    <property type="evidence" value="ECO:0007669"/>
    <property type="project" value="TreeGrafter"/>
</dbReference>
<dbReference type="PANTHER" id="PTHR30489">
    <property type="entry name" value="LIPOPROTEIN-RELEASING SYSTEM TRANSMEMBRANE PROTEIN LOLE"/>
    <property type="match status" value="1"/>
</dbReference>
<organism evidence="10 11">
    <name type="scientific">Desulfosarcina widdelii</name>
    <dbReference type="NCBI Taxonomy" id="947919"/>
    <lineage>
        <taxon>Bacteria</taxon>
        <taxon>Pseudomonadati</taxon>
        <taxon>Thermodesulfobacteriota</taxon>
        <taxon>Desulfobacteria</taxon>
        <taxon>Desulfobacterales</taxon>
        <taxon>Desulfosarcinaceae</taxon>
        <taxon>Desulfosarcina</taxon>
    </lineage>
</organism>
<feature type="transmembrane region" description="Helical" evidence="7">
    <location>
        <begin position="280"/>
        <end position="302"/>
    </location>
</feature>
<feature type="transmembrane region" description="Helical" evidence="7">
    <location>
        <begin position="373"/>
        <end position="399"/>
    </location>
</feature>
<reference evidence="10 11" key="1">
    <citation type="submission" date="2019-11" db="EMBL/GenBank/DDBJ databases">
        <title>Comparative genomics of hydrocarbon-degrading Desulfosarcina strains.</title>
        <authorList>
            <person name="Watanabe M."/>
            <person name="Kojima H."/>
            <person name="Fukui M."/>
        </authorList>
    </citation>
    <scope>NUCLEOTIDE SEQUENCE [LARGE SCALE GENOMIC DNA]</scope>
    <source>
        <strain evidence="10 11">PP31</strain>
    </source>
</reference>
<dbReference type="Pfam" id="PF02687">
    <property type="entry name" value="FtsX"/>
    <property type="match status" value="1"/>
</dbReference>
<dbReference type="InterPro" id="IPR003838">
    <property type="entry name" value="ABC3_permease_C"/>
</dbReference>
<evidence type="ECO:0000256" key="3">
    <source>
        <dbReference type="ARBA" id="ARBA00022475"/>
    </source>
</evidence>
<evidence type="ECO:0000256" key="4">
    <source>
        <dbReference type="ARBA" id="ARBA00022692"/>
    </source>
</evidence>
<dbReference type="InterPro" id="IPR051447">
    <property type="entry name" value="Lipoprotein-release_system"/>
</dbReference>
<keyword evidence="4 7" id="KW-0812">Transmembrane</keyword>
<feature type="transmembrane region" description="Helical" evidence="7">
    <location>
        <begin position="323"/>
        <end position="353"/>
    </location>
</feature>
<dbReference type="Proteomes" id="UP000427769">
    <property type="component" value="Chromosome"/>
</dbReference>
<dbReference type="InterPro" id="IPR025857">
    <property type="entry name" value="MacB_PCD"/>
</dbReference>
<evidence type="ECO:0000259" key="9">
    <source>
        <dbReference type="Pfam" id="PF12704"/>
    </source>
</evidence>
<feature type="transmembrane region" description="Helical" evidence="7">
    <location>
        <begin position="21"/>
        <end position="42"/>
    </location>
</feature>
<dbReference type="AlphaFoldDB" id="A0A5K7ZF91"/>
<comment type="subcellular location">
    <subcellularLocation>
        <location evidence="1">Cell membrane</location>
        <topology evidence="1">Multi-pass membrane protein</topology>
    </subcellularLocation>
</comment>
<keyword evidence="6 7" id="KW-0472">Membrane</keyword>
<keyword evidence="11" id="KW-1185">Reference proteome</keyword>
<comment type="similarity">
    <text evidence="2">Belongs to the ABC-4 integral membrane protein family. LolC/E subfamily.</text>
</comment>
<name>A0A5K7ZF91_9BACT</name>
<keyword evidence="3" id="KW-1003">Cell membrane</keyword>
<dbReference type="KEGG" id="dwd:DSCW_44910"/>
<keyword evidence="5 7" id="KW-1133">Transmembrane helix</keyword>
<evidence type="ECO:0000256" key="1">
    <source>
        <dbReference type="ARBA" id="ARBA00004651"/>
    </source>
</evidence>
<dbReference type="RefSeq" id="WP_231715527.1">
    <property type="nucleotide sequence ID" value="NZ_AP021875.1"/>
</dbReference>
<evidence type="ECO:0000256" key="6">
    <source>
        <dbReference type="ARBA" id="ARBA00023136"/>
    </source>
</evidence>
<evidence type="ECO:0000313" key="11">
    <source>
        <dbReference type="Proteomes" id="UP000427769"/>
    </source>
</evidence>
<protein>
    <submittedName>
        <fullName evidence="10">ABC transporter permease</fullName>
    </submittedName>
</protein>
<feature type="domain" description="ABC3 transporter permease C-terminal" evidence="8">
    <location>
        <begin position="280"/>
        <end position="409"/>
    </location>
</feature>
<dbReference type="PANTHER" id="PTHR30489:SF0">
    <property type="entry name" value="LIPOPROTEIN-RELEASING SYSTEM TRANSMEMBRANE PROTEIN LOLE"/>
    <property type="match status" value="1"/>
</dbReference>
<dbReference type="Pfam" id="PF12704">
    <property type="entry name" value="MacB_PCD"/>
    <property type="match status" value="1"/>
</dbReference>
<dbReference type="EMBL" id="AP021875">
    <property type="protein sequence ID" value="BBO77074.1"/>
    <property type="molecule type" value="Genomic_DNA"/>
</dbReference>
<evidence type="ECO:0000256" key="5">
    <source>
        <dbReference type="ARBA" id="ARBA00022989"/>
    </source>
</evidence>
<proteinExistence type="inferred from homology"/>
<evidence type="ECO:0000313" key="10">
    <source>
        <dbReference type="EMBL" id="BBO77074.1"/>
    </source>
</evidence>
<evidence type="ECO:0000256" key="2">
    <source>
        <dbReference type="ARBA" id="ARBA00005236"/>
    </source>
</evidence>
<gene>
    <name evidence="10" type="ORF">DSCW_44910</name>
</gene>
<feature type="domain" description="MacB-like periplasmic core" evidence="9">
    <location>
        <begin position="20"/>
        <end position="227"/>
    </location>
</feature>
<evidence type="ECO:0000256" key="7">
    <source>
        <dbReference type="SAM" id="Phobius"/>
    </source>
</evidence>
<sequence>MVPVDVKMAWRNIWRNPRRTLLTIAAIAFACVLLVFMLSFQFGSYDTMINASVRIHTGHLQVQARGYQADQKIRQVIADPRPVQQALDAMPEVLAHAPRARAFALVSSADRAYGVMVEGIVPEAEAQVSTLPKIIRQGEYLSDDPVEEGLPDALIGNLLARNLKVAVGDELTVLGQGRDGSIAATVVRVRGIYSSGMDDFDRSAIQIPLADFQAIFTMDMAVHEIVVVGRRLSGAPVIKAALQDKLAGLAAKADLVVLDWEDLMPGLRQAINMDLVSGSIFYLILIMVVAFSILNTFLMAIFERTYEFGVMMAMGTKPQRLTRLVLAESTGMTLVGVAAGMVLGCLVTFYFMHHGINLGANEISRQFGIPDTLYPRLTAISITAGPLAVLLITLLAALYPALKIRKLKPVEAMRQR</sequence>
<dbReference type="GO" id="GO:0044874">
    <property type="term" value="P:lipoprotein localization to outer membrane"/>
    <property type="evidence" value="ECO:0007669"/>
    <property type="project" value="TreeGrafter"/>
</dbReference>